<dbReference type="InterPro" id="IPR029062">
    <property type="entry name" value="Class_I_gatase-like"/>
</dbReference>
<evidence type="ECO:0000256" key="7">
    <source>
        <dbReference type="ARBA" id="ARBA00023295"/>
    </source>
</evidence>
<evidence type="ECO:0000256" key="5">
    <source>
        <dbReference type="ARBA" id="ARBA00022801"/>
    </source>
</evidence>
<accession>A0A2U3L5M9</accession>
<dbReference type="Pfam" id="PF02449">
    <property type="entry name" value="Glyco_hydro_42"/>
    <property type="match status" value="1"/>
</dbReference>
<gene>
    <name evidence="11" type="ORF">SBA1_720014</name>
</gene>
<evidence type="ECO:0000256" key="1">
    <source>
        <dbReference type="ARBA" id="ARBA00001412"/>
    </source>
</evidence>
<dbReference type="InterPro" id="IPR003476">
    <property type="entry name" value="Glyco_hydro_42"/>
</dbReference>
<evidence type="ECO:0000256" key="4">
    <source>
        <dbReference type="ARBA" id="ARBA00022723"/>
    </source>
</evidence>
<feature type="domain" description="Beta-galactosidase trimerisation" evidence="10">
    <location>
        <begin position="454"/>
        <end position="673"/>
    </location>
</feature>
<dbReference type="GO" id="GO:0004565">
    <property type="term" value="F:beta-galactosidase activity"/>
    <property type="evidence" value="ECO:0007669"/>
    <property type="project" value="UniProtKB-EC"/>
</dbReference>
<dbReference type="Gene3D" id="3.40.50.880">
    <property type="match status" value="1"/>
</dbReference>
<sequence length="763" mass="84056">MNSSRILSAFSLLLLAIQTGMSDPAPQNASANRDDSFFPVAVWYSGGKVRAPMLERIDASSAQRWGKDLDQIKADGFNTVKTWVDWATAERHRGDYNFANLDLLLRSAEERGLRVIVQVYLDSAPDWVGQRYPDGRFVDRSGAVIDSQAAPGYCIDHNGVRSEIVKFLEALSQDANKSPALYGWDVWSEPHVINWADFSYLQDPEFCFCSYSQARFREWLKAKYHSLDALNAAWYRSFENWDQVQPPRFPTILSYTDYLDWRAFIEDKLAADLKTRVDAIRSADSIHPITSHAAVPGLFTSPTDGYGEPDDWKMSASADFFGTSLYPKHSESTKPWTYFTLAAGLDFSRSAGHSLGKGFWIGELQAGQGATGMRIADPVTGHDERYWMWQVVAHGARELAVYAWYPMSSGFESNGYGLINLDGTLTERAQVAGQTANTIARHSAELLRATPAQAQVAILYNRLSYMVGGSQPSLSKLGNAERDSLLGLHRIFFEQNIPVDFVNVDDVTENRVQQYKLLFLPFPVMMSQDVADGVKRYVQGGGTAVAEARLAWNDARGFASDVIPGAGLAEMFGAREKIIRPADKVRIETQATPALPGLPARTGITGEAFEEQLEALPGGTVLAHFADGSPAMVKRSEGKGEAVLIGSFLALAYHDQQDPAIRHLFLSLAQAAGVSPDVAVSGAGTSEVEVRQLVGDKQQTIFVLNHSDSPADATLAIRLPWSAGEVREIENDQPVRFETRAGRTIFQKHLSAGEIWVIGVRGL</sequence>
<evidence type="ECO:0000259" key="10">
    <source>
        <dbReference type="Pfam" id="PF08532"/>
    </source>
</evidence>
<dbReference type="InterPro" id="IPR013738">
    <property type="entry name" value="Beta_galactosidase_Trimer"/>
</dbReference>
<evidence type="ECO:0000256" key="2">
    <source>
        <dbReference type="ARBA" id="ARBA00005940"/>
    </source>
</evidence>
<dbReference type="CDD" id="cd03143">
    <property type="entry name" value="A4_beta-galactosidase_middle_domain"/>
    <property type="match status" value="1"/>
</dbReference>
<name>A0A2U3L5M9_9BACT</name>
<dbReference type="InterPro" id="IPR017853">
    <property type="entry name" value="GH"/>
</dbReference>
<feature type="domain" description="Glycoside hydrolase family 42 N-terminal" evidence="9">
    <location>
        <begin position="62"/>
        <end position="428"/>
    </location>
</feature>
<dbReference type="OrthoDB" id="9800974at2"/>
<keyword evidence="4" id="KW-0479">Metal-binding</keyword>
<dbReference type="GO" id="GO:0005975">
    <property type="term" value="P:carbohydrate metabolic process"/>
    <property type="evidence" value="ECO:0007669"/>
    <property type="project" value="InterPro"/>
</dbReference>
<proteinExistence type="inferred from homology"/>
<keyword evidence="8" id="KW-0732">Signal</keyword>
<feature type="signal peptide" evidence="8">
    <location>
        <begin position="1"/>
        <end position="22"/>
    </location>
</feature>
<protein>
    <recommendedName>
        <fullName evidence="3">beta-galactosidase</fullName>
        <ecNumber evidence="3">3.2.1.23</ecNumber>
    </recommendedName>
</protein>
<dbReference type="GO" id="GO:0046872">
    <property type="term" value="F:metal ion binding"/>
    <property type="evidence" value="ECO:0007669"/>
    <property type="project" value="UniProtKB-KW"/>
</dbReference>
<dbReference type="GO" id="GO:0009341">
    <property type="term" value="C:beta-galactosidase complex"/>
    <property type="evidence" value="ECO:0007669"/>
    <property type="project" value="InterPro"/>
</dbReference>
<evidence type="ECO:0000313" key="12">
    <source>
        <dbReference type="Proteomes" id="UP000238701"/>
    </source>
</evidence>
<keyword evidence="7" id="KW-0326">Glycosidase</keyword>
<dbReference type="InterPro" id="IPR013529">
    <property type="entry name" value="Glyco_hydro_42_N"/>
</dbReference>
<reference evidence="12" key="1">
    <citation type="submission" date="2018-02" db="EMBL/GenBank/DDBJ databases">
        <authorList>
            <person name="Hausmann B."/>
        </authorList>
    </citation>
    <scope>NUCLEOTIDE SEQUENCE [LARGE SCALE GENOMIC DNA]</scope>
    <source>
        <strain evidence="12">Peat soil MAG SbA1</strain>
    </source>
</reference>
<dbReference type="SUPFAM" id="SSF52317">
    <property type="entry name" value="Class I glutamine amidotransferase-like"/>
    <property type="match status" value="1"/>
</dbReference>
<dbReference type="Pfam" id="PF08532">
    <property type="entry name" value="Glyco_hydro_42M"/>
    <property type="match status" value="1"/>
</dbReference>
<organism evidence="11 12">
    <name type="scientific">Candidatus Sulfotelmatobacter kueseliae</name>
    <dbReference type="NCBI Taxonomy" id="2042962"/>
    <lineage>
        <taxon>Bacteria</taxon>
        <taxon>Pseudomonadati</taxon>
        <taxon>Acidobacteriota</taxon>
        <taxon>Terriglobia</taxon>
        <taxon>Terriglobales</taxon>
        <taxon>Candidatus Korobacteraceae</taxon>
        <taxon>Candidatus Sulfotelmatobacter</taxon>
    </lineage>
</organism>
<evidence type="ECO:0000256" key="3">
    <source>
        <dbReference type="ARBA" id="ARBA00012756"/>
    </source>
</evidence>
<evidence type="ECO:0000259" key="9">
    <source>
        <dbReference type="Pfam" id="PF02449"/>
    </source>
</evidence>
<comment type="catalytic activity">
    <reaction evidence="1">
        <text>Hydrolysis of terminal non-reducing beta-D-galactose residues in beta-D-galactosides.</text>
        <dbReference type="EC" id="3.2.1.23"/>
    </reaction>
</comment>
<keyword evidence="5 11" id="KW-0378">Hydrolase</keyword>
<comment type="similarity">
    <text evidence="2">Belongs to the glycosyl hydrolase 42 family.</text>
</comment>
<evidence type="ECO:0000256" key="8">
    <source>
        <dbReference type="SAM" id="SignalP"/>
    </source>
</evidence>
<evidence type="ECO:0000256" key="6">
    <source>
        <dbReference type="ARBA" id="ARBA00022833"/>
    </source>
</evidence>
<dbReference type="AlphaFoldDB" id="A0A2U3L5M9"/>
<dbReference type="PANTHER" id="PTHR36447:SF2">
    <property type="entry name" value="BETA-GALACTOSIDASE YESZ"/>
    <property type="match status" value="1"/>
</dbReference>
<dbReference type="EC" id="3.2.1.23" evidence="3"/>
<dbReference type="PANTHER" id="PTHR36447">
    <property type="entry name" value="BETA-GALACTOSIDASE GANA"/>
    <property type="match status" value="1"/>
</dbReference>
<dbReference type="EMBL" id="OMOD01000169">
    <property type="protein sequence ID" value="SPF47223.1"/>
    <property type="molecule type" value="Genomic_DNA"/>
</dbReference>
<dbReference type="Gene3D" id="3.20.20.80">
    <property type="entry name" value="Glycosidases"/>
    <property type="match status" value="1"/>
</dbReference>
<dbReference type="Proteomes" id="UP000238701">
    <property type="component" value="Unassembled WGS sequence"/>
</dbReference>
<dbReference type="SUPFAM" id="SSF51445">
    <property type="entry name" value="(Trans)glycosidases"/>
    <property type="match status" value="1"/>
</dbReference>
<evidence type="ECO:0000313" key="11">
    <source>
        <dbReference type="EMBL" id="SPF47223.1"/>
    </source>
</evidence>
<feature type="chain" id="PRO_5015508227" description="beta-galactosidase" evidence="8">
    <location>
        <begin position="23"/>
        <end position="763"/>
    </location>
</feature>
<keyword evidence="6" id="KW-0862">Zinc</keyword>